<gene>
    <name evidence="1" type="ORF">DPMN_188798</name>
</gene>
<evidence type="ECO:0000313" key="1">
    <source>
        <dbReference type="EMBL" id="KAH3754137.1"/>
    </source>
</evidence>
<protein>
    <submittedName>
        <fullName evidence="1">Uncharacterized protein</fullName>
    </submittedName>
</protein>
<accession>A0A9D4IBN5</accession>
<reference evidence="1" key="2">
    <citation type="submission" date="2020-11" db="EMBL/GenBank/DDBJ databases">
        <authorList>
            <person name="McCartney M.A."/>
            <person name="Auch B."/>
            <person name="Kono T."/>
            <person name="Mallez S."/>
            <person name="Becker A."/>
            <person name="Gohl D.M."/>
            <person name="Silverstein K.A.T."/>
            <person name="Koren S."/>
            <person name="Bechman K.B."/>
            <person name="Herman A."/>
            <person name="Abrahante J.E."/>
            <person name="Garbe J."/>
        </authorList>
    </citation>
    <scope>NUCLEOTIDE SEQUENCE</scope>
    <source>
        <strain evidence="1">Duluth1</strain>
        <tissue evidence="1">Whole animal</tissue>
    </source>
</reference>
<dbReference type="AlphaFoldDB" id="A0A9D4IBN5"/>
<evidence type="ECO:0000313" key="2">
    <source>
        <dbReference type="Proteomes" id="UP000828390"/>
    </source>
</evidence>
<dbReference type="Proteomes" id="UP000828390">
    <property type="component" value="Unassembled WGS sequence"/>
</dbReference>
<name>A0A9D4IBN5_DREPO</name>
<dbReference type="EMBL" id="JAIWYP010000010">
    <property type="protein sequence ID" value="KAH3754137.1"/>
    <property type="molecule type" value="Genomic_DNA"/>
</dbReference>
<sequence length="60" mass="6803">MLMGSMDSPRPPSAQGSCMEMLPPESAFTCCRENTIVTKSAFTRRKKRHTVFLVMKHQNT</sequence>
<organism evidence="1 2">
    <name type="scientific">Dreissena polymorpha</name>
    <name type="common">Zebra mussel</name>
    <name type="synonym">Mytilus polymorpha</name>
    <dbReference type="NCBI Taxonomy" id="45954"/>
    <lineage>
        <taxon>Eukaryota</taxon>
        <taxon>Metazoa</taxon>
        <taxon>Spiralia</taxon>
        <taxon>Lophotrochozoa</taxon>
        <taxon>Mollusca</taxon>
        <taxon>Bivalvia</taxon>
        <taxon>Autobranchia</taxon>
        <taxon>Heteroconchia</taxon>
        <taxon>Euheterodonta</taxon>
        <taxon>Imparidentia</taxon>
        <taxon>Neoheterodontei</taxon>
        <taxon>Myida</taxon>
        <taxon>Dreissenoidea</taxon>
        <taxon>Dreissenidae</taxon>
        <taxon>Dreissena</taxon>
    </lineage>
</organism>
<proteinExistence type="predicted"/>
<reference evidence="1" key="1">
    <citation type="journal article" date="2019" name="bioRxiv">
        <title>The Genome of the Zebra Mussel, Dreissena polymorpha: A Resource for Invasive Species Research.</title>
        <authorList>
            <person name="McCartney M.A."/>
            <person name="Auch B."/>
            <person name="Kono T."/>
            <person name="Mallez S."/>
            <person name="Zhang Y."/>
            <person name="Obille A."/>
            <person name="Becker A."/>
            <person name="Abrahante J.E."/>
            <person name="Garbe J."/>
            <person name="Badalamenti J.P."/>
            <person name="Herman A."/>
            <person name="Mangelson H."/>
            <person name="Liachko I."/>
            <person name="Sullivan S."/>
            <person name="Sone E.D."/>
            <person name="Koren S."/>
            <person name="Silverstein K.A.T."/>
            <person name="Beckman K.B."/>
            <person name="Gohl D.M."/>
        </authorList>
    </citation>
    <scope>NUCLEOTIDE SEQUENCE</scope>
    <source>
        <strain evidence="1">Duluth1</strain>
        <tissue evidence="1">Whole animal</tissue>
    </source>
</reference>
<keyword evidence="2" id="KW-1185">Reference proteome</keyword>
<comment type="caution">
    <text evidence="1">The sequence shown here is derived from an EMBL/GenBank/DDBJ whole genome shotgun (WGS) entry which is preliminary data.</text>
</comment>